<organism evidence="2 3">
    <name type="scientific">Aspergillus sclerotialis</name>
    <dbReference type="NCBI Taxonomy" id="2070753"/>
    <lineage>
        <taxon>Eukaryota</taxon>
        <taxon>Fungi</taxon>
        <taxon>Dikarya</taxon>
        <taxon>Ascomycota</taxon>
        <taxon>Pezizomycotina</taxon>
        <taxon>Eurotiomycetes</taxon>
        <taxon>Eurotiomycetidae</taxon>
        <taxon>Eurotiales</taxon>
        <taxon>Aspergillaceae</taxon>
        <taxon>Aspergillus</taxon>
        <taxon>Aspergillus subgen. Polypaecilum</taxon>
    </lineage>
</organism>
<gene>
    <name evidence="2" type="ORF">PHISCL_04930</name>
</gene>
<protein>
    <submittedName>
        <fullName evidence="2">Uncharacterized protein</fullName>
    </submittedName>
</protein>
<feature type="compositionally biased region" description="Low complexity" evidence="1">
    <location>
        <begin position="293"/>
        <end position="316"/>
    </location>
</feature>
<evidence type="ECO:0000256" key="1">
    <source>
        <dbReference type="SAM" id="MobiDB-lite"/>
    </source>
</evidence>
<dbReference type="STRING" id="2070753.A0A3A2ZTU3"/>
<evidence type="ECO:0000313" key="2">
    <source>
        <dbReference type="EMBL" id="RJE22714.1"/>
    </source>
</evidence>
<dbReference type="AlphaFoldDB" id="A0A3A2ZTU3"/>
<name>A0A3A2ZTU3_9EURO</name>
<proteinExistence type="predicted"/>
<comment type="caution">
    <text evidence="2">The sequence shown here is derived from an EMBL/GenBank/DDBJ whole genome shotgun (WGS) entry which is preliminary data.</text>
</comment>
<sequence length="421" mass="47182">MPRHKTVQPDPILESHPATASEWETALEQYHGETRTLISKAPILRRWSPSGPNPAGERILFDPGPEIVADEKQWKVLLADLNKDNIYLSDNMVYAATHLLTPSERKSRFPNDFDSDGNIRTNRVPAGNPVVIEAHGRFFTPVYKGYYALTGRDLAEKYTWKVGTRHKMKHRGFTDKFGVGLMLYPGQDVPQGAWRRVMHYHDRPSNKPGSDGLVGYDKVEANAKQHDVWVVGRNGLVITFPENRRYCITALTGISEIVEKCSGRDDASRLEQGKEPSVVTVVPPSRKRKRPKSPVTRTTASMKSTSSSKPASPTDSNITDSAFGELEDPETKSTLEVLLRDLRSCDPVQSSSVEERLPAMEEQLATIDNRLGKNEVRIGHAVSRLDAQESSVAEIIRELTRRVINLEERLAAFSEQTDESE</sequence>
<evidence type="ECO:0000313" key="3">
    <source>
        <dbReference type="Proteomes" id="UP000266188"/>
    </source>
</evidence>
<dbReference type="Proteomes" id="UP000266188">
    <property type="component" value="Unassembled WGS sequence"/>
</dbReference>
<dbReference type="EMBL" id="MVGC01000154">
    <property type="protein sequence ID" value="RJE22714.1"/>
    <property type="molecule type" value="Genomic_DNA"/>
</dbReference>
<keyword evidence="3" id="KW-1185">Reference proteome</keyword>
<reference evidence="3" key="1">
    <citation type="submission" date="2017-02" db="EMBL/GenBank/DDBJ databases">
        <authorList>
            <person name="Tafer H."/>
            <person name="Lopandic K."/>
        </authorList>
    </citation>
    <scope>NUCLEOTIDE SEQUENCE [LARGE SCALE GENOMIC DNA]</scope>
    <source>
        <strain evidence="3">CBS 366.77</strain>
    </source>
</reference>
<accession>A0A3A2ZTU3</accession>
<dbReference type="OrthoDB" id="4471998at2759"/>
<feature type="region of interest" description="Disordered" evidence="1">
    <location>
        <begin position="266"/>
        <end position="329"/>
    </location>
</feature>